<evidence type="ECO:0008006" key="3">
    <source>
        <dbReference type="Google" id="ProtNLM"/>
    </source>
</evidence>
<dbReference type="InterPro" id="IPR011051">
    <property type="entry name" value="RmlC_Cupin_sf"/>
</dbReference>
<reference evidence="1 2" key="1">
    <citation type="submission" date="2024-10" db="EMBL/GenBank/DDBJ databases">
        <title>The Natural Products Discovery Center: Release of the First 8490 Sequenced Strains for Exploring Actinobacteria Biosynthetic Diversity.</title>
        <authorList>
            <person name="Kalkreuter E."/>
            <person name="Kautsar S.A."/>
            <person name="Yang D."/>
            <person name="Bader C.D."/>
            <person name="Teijaro C.N."/>
            <person name="Fluegel L."/>
            <person name="Davis C.M."/>
            <person name="Simpson J.R."/>
            <person name="Lauterbach L."/>
            <person name="Steele A.D."/>
            <person name="Gui C."/>
            <person name="Meng S."/>
            <person name="Li G."/>
            <person name="Viehrig K."/>
            <person name="Ye F."/>
            <person name="Su P."/>
            <person name="Kiefer A.F."/>
            <person name="Nichols A."/>
            <person name="Cepeda A.J."/>
            <person name="Yan W."/>
            <person name="Fan B."/>
            <person name="Jiang Y."/>
            <person name="Adhikari A."/>
            <person name="Zheng C.-J."/>
            <person name="Schuster L."/>
            <person name="Cowan T.M."/>
            <person name="Smanski M.J."/>
            <person name="Chevrette M.G."/>
            <person name="De Carvalho L.P.S."/>
            <person name="Shen B."/>
        </authorList>
    </citation>
    <scope>NUCLEOTIDE SEQUENCE [LARGE SCALE GENOMIC DNA]</scope>
    <source>
        <strain evidence="1 2">NPDC049503</strain>
    </source>
</reference>
<dbReference type="EMBL" id="JBITMB010000011">
    <property type="protein sequence ID" value="MFI7445085.1"/>
    <property type="molecule type" value="Genomic_DNA"/>
</dbReference>
<dbReference type="Gene3D" id="2.60.120.10">
    <property type="entry name" value="Jelly Rolls"/>
    <property type="match status" value="1"/>
</dbReference>
<keyword evidence="2" id="KW-1185">Reference proteome</keyword>
<accession>A0ABW8AE74</accession>
<evidence type="ECO:0000313" key="2">
    <source>
        <dbReference type="Proteomes" id="UP001612928"/>
    </source>
</evidence>
<dbReference type="RefSeq" id="WP_101789740.1">
    <property type="nucleotide sequence ID" value="NZ_JBITMB010000011.1"/>
</dbReference>
<organism evidence="1 2">
    <name type="scientific">Nonomuraea indica</name>
    <dbReference type="NCBI Taxonomy" id="1581193"/>
    <lineage>
        <taxon>Bacteria</taxon>
        <taxon>Bacillati</taxon>
        <taxon>Actinomycetota</taxon>
        <taxon>Actinomycetes</taxon>
        <taxon>Streptosporangiales</taxon>
        <taxon>Streptosporangiaceae</taxon>
        <taxon>Nonomuraea</taxon>
    </lineage>
</organism>
<dbReference type="SUPFAM" id="SSF51182">
    <property type="entry name" value="RmlC-like cupins"/>
    <property type="match status" value="1"/>
</dbReference>
<proteinExistence type="predicted"/>
<name>A0ABW8AE74_9ACTN</name>
<protein>
    <recommendedName>
        <fullName evidence="3">Cupin domain-containing protein</fullName>
    </recommendedName>
</protein>
<sequence>MGTTLVDLLDAALPGDAVLFPGCTATAQTVRLSDSTSLLRLPPGWGRPQHGHYLAGEEFVVLGGELQISGVHYLPGHHGWLPAGALRHSGAAPVGALVLSCFTGSAVWVPSDRDEPDGPSLRTPLAGVVIPDGGLPLTPSSVLRDTPVALSHPAELVTVGSWTWERSHLMPEGRVLVRWAS</sequence>
<dbReference type="Proteomes" id="UP001612928">
    <property type="component" value="Unassembled WGS sequence"/>
</dbReference>
<evidence type="ECO:0000313" key="1">
    <source>
        <dbReference type="EMBL" id="MFI7445085.1"/>
    </source>
</evidence>
<gene>
    <name evidence="1" type="ORF">ACIBP5_34380</name>
</gene>
<comment type="caution">
    <text evidence="1">The sequence shown here is derived from an EMBL/GenBank/DDBJ whole genome shotgun (WGS) entry which is preliminary data.</text>
</comment>
<dbReference type="InterPro" id="IPR014710">
    <property type="entry name" value="RmlC-like_jellyroll"/>
</dbReference>